<gene>
    <name evidence="2" type="ORF">CDAR_237391</name>
</gene>
<comment type="caution">
    <text evidence="2">The sequence shown here is derived from an EMBL/GenBank/DDBJ whole genome shotgun (WGS) entry which is preliminary data.</text>
</comment>
<keyword evidence="3" id="KW-1185">Reference proteome</keyword>
<evidence type="ECO:0000313" key="2">
    <source>
        <dbReference type="EMBL" id="GIY12212.1"/>
    </source>
</evidence>
<organism evidence="2 3">
    <name type="scientific">Caerostris darwini</name>
    <dbReference type="NCBI Taxonomy" id="1538125"/>
    <lineage>
        <taxon>Eukaryota</taxon>
        <taxon>Metazoa</taxon>
        <taxon>Ecdysozoa</taxon>
        <taxon>Arthropoda</taxon>
        <taxon>Chelicerata</taxon>
        <taxon>Arachnida</taxon>
        <taxon>Araneae</taxon>
        <taxon>Araneomorphae</taxon>
        <taxon>Entelegynae</taxon>
        <taxon>Araneoidea</taxon>
        <taxon>Araneidae</taxon>
        <taxon>Caerostris</taxon>
    </lineage>
</organism>
<keyword evidence="1" id="KW-0472">Membrane</keyword>
<sequence>MQAQIEQLSFGTVPPQTPISPDRRFFKHLSIIVPVVCAVVIVIVVTIVICVLHTRRNPPNRGRGHYDQGGM</sequence>
<evidence type="ECO:0000313" key="3">
    <source>
        <dbReference type="Proteomes" id="UP001054837"/>
    </source>
</evidence>
<feature type="transmembrane region" description="Helical" evidence="1">
    <location>
        <begin position="31"/>
        <end position="53"/>
    </location>
</feature>
<protein>
    <submittedName>
        <fullName evidence="2">Uncharacterized protein</fullName>
    </submittedName>
</protein>
<dbReference type="AlphaFoldDB" id="A0AAV4QVS8"/>
<name>A0AAV4QVS8_9ARAC</name>
<proteinExistence type="predicted"/>
<keyword evidence="1" id="KW-0812">Transmembrane</keyword>
<keyword evidence="1" id="KW-1133">Transmembrane helix</keyword>
<dbReference type="Proteomes" id="UP001054837">
    <property type="component" value="Unassembled WGS sequence"/>
</dbReference>
<reference evidence="2 3" key="1">
    <citation type="submission" date="2021-06" db="EMBL/GenBank/DDBJ databases">
        <title>Caerostris darwini draft genome.</title>
        <authorList>
            <person name="Kono N."/>
            <person name="Arakawa K."/>
        </authorList>
    </citation>
    <scope>NUCLEOTIDE SEQUENCE [LARGE SCALE GENOMIC DNA]</scope>
</reference>
<dbReference type="EMBL" id="BPLQ01005005">
    <property type="protein sequence ID" value="GIY12212.1"/>
    <property type="molecule type" value="Genomic_DNA"/>
</dbReference>
<evidence type="ECO:0000256" key="1">
    <source>
        <dbReference type="SAM" id="Phobius"/>
    </source>
</evidence>
<accession>A0AAV4QVS8</accession>